<dbReference type="SUPFAM" id="SSF69618">
    <property type="entry name" value="HemD-like"/>
    <property type="match status" value="1"/>
</dbReference>
<dbReference type="InterPro" id="IPR003754">
    <property type="entry name" value="4pyrrol_synth_uPrphyn_synth"/>
</dbReference>
<dbReference type="RefSeq" id="WP_256622867.1">
    <property type="nucleotide sequence ID" value="NZ_JTEO01000004.1"/>
</dbReference>
<comment type="caution">
    <text evidence="2">The sequence shown here is derived from an EMBL/GenBank/DDBJ whole genome shotgun (WGS) entry which is preliminary data.</text>
</comment>
<proteinExistence type="predicted"/>
<protein>
    <recommendedName>
        <fullName evidence="1">Tetrapyrrole biosynthesis uroporphyrinogen III synthase domain-containing protein</fullName>
    </recommendedName>
</protein>
<keyword evidence="3" id="KW-1185">Reference proteome</keyword>
<evidence type="ECO:0000259" key="1">
    <source>
        <dbReference type="Pfam" id="PF02602"/>
    </source>
</evidence>
<gene>
    <name evidence="2" type="ORF">PV02_07980</name>
</gene>
<dbReference type="PANTHER" id="PTHR40082">
    <property type="entry name" value="BLR5956 PROTEIN"/>
    <property type="match status" value="1"/>
</dbReference>
<feature type="domain" description="Tetrapyrrole biosynthesis uroporphyrinogen III synthase" evidence="1">
    <location>
        <begin position="25"/>
        <end position="258"/>
    </location>
</feature>
<organism evidence="2 3">
    <name type="scientific">Methanolobus chelungpuianus</name>
    <dbReference type="NCBI Taxonomy" id="502115"/>
    <lineage>
        <taxon>Archaea</taxon>
        <taxon>Methanobacteriati</taxon>
        <taxon>Methanobacteriota</taxon>
        <taxon>Stenosarchaea group</taxon>
        <taxon>Methanomicrobia</taxon>
        <taxon>Methanosarcinales</taxon>
        <taxon>Methanosarcinaceae</taxon>
        <taxon>Methanolobus</taxon>
    </lineage>
</organism>
<dbReference type="PANTHER" id="PTHR40082:SF1">
    <property type="entry name" value="BLR5956 PROTEIN"/>
    <property type="match status" value="1"/>
</dbReference>
<dbReference type="GO" id="GO:0004852">
    <property type="term" value="F:uroporphyrinogen-III synthase activity"/>
    <property type="evidence" value="ECO:0007669"/>
    <property type="project" value="InterPro"/>
</dbReference>
<dbReference type="AlphaFoldDB" id="A0AAE3KXI1"/>
<dbReference type="Pfam" id="PF02602">
    <property type="entry name" value="HEM4"/>
    <property type="match status" value="1"/>
</dbReference>
<evidence type="ECO:0000313" key="3">
    <source>
        <dbReference type="Proteomes" id="UP001206983"/>
    </source>
</evidence>
<evidence type="ECO:0000313" key="2">
    <source>
        <dbReference type="EMBL" id="MCQ6962991.1"/>
    </source>
</evidence>
<dbReference type="CDD" id="cd06578">
    <property type="entry name" value="HemD"/>
    <property type="match status" value="1"/>
</dbReference>
<dbReference type="Proteomes" id="UP001206983">
    <property type="component" value="Unassembled WGS sequence"/>
</dbReference>
<dbReference type="EMBL" id="JTEO01000004">
    <property type="protein sequence ID" value="MCQ6962991.1"/>
    <property type="molecule type" value="Genomic_DNA"/>
</dbReference>
<name>A0AAE3KXI1_9EURY</name>
<dbReference type="InterPro" id="IPR039793">
    <property type="entry name" value="UROS/Hem4"/>
</dbReference>
<dbReference type="InterPro" id="IPR036108">
    <property type="entry name" value="4pyrrol_syn_uPrphyn_synt_sf"/>
</dbReference>
<dbReference type="Gene3D" id="3.40.50.10090">
    <property type="match status" value="2"/>
</dbReference>
<accession>A0AAE3KXI1</accession>
<reference evidence="2 3" key="1">
    <citation type="journal article" date="2011" name="Appl. Environ. Microbiol.">
        <title>Methanogenic archaea isolated from Taiwan's Chelungpu fault.</title>
        <authorList>
            <person name="Wu S.Y."/>
            <person name="Lai M.C."/>
        </authorList>
    </citation>
    <scope>NUCLEOTIDE SEQUENCE [LARGE SCALE GENOMIC DNA]</scope>
    <source>
        <strain evidence="2 3">St545Mb</strain>
    </source>
</reference>
<dbReference type="GO" id="GO:0006780">
    <property type="term" value="P:uroporphyrinogen III biosynthetic process"/>
    <property type="evidence" value="ECO:0007669"/>
    <property type="project" value="InterPro"/>
</dbReference>
<sequence>MAPETSKPVIAVMRPEMYLGTSVGLAQSAGFGTLAVPLAELSNIKDSVFDGFFSRVMKGETDCVIFAGPGEIEYTLRKIPYPIRPQFIEALNQRYVVAVNTETRESLEQENVKVQGMPEIYNTEEVAFYMQDYADEAVIDVVYGTPDSNKFTDSLRDFGATVFETRVYNLIDPDREEQVQFIRTAMEGNIDVFAFTDPITVHNFFDHARRQGLDRDAAQVLNNSITAAIGESTAYTLKLYKVKPKVTPENFTFEELLQASMKAYRDKKGSN</sequence>